<evidence type="ECO:0000259" key="13">
    <source>
        <dbReference type="PROSITE" id="PS51434"/>
    </source>
</evidence>
<protein>
    <recommendedName>
        <fullName evidence="13">Peptidase S59 domain-containing protein</fullName>
    </recommendedName>
</protein>
<feature type="compositionally biased region" description="Polar residues" evidence="12">
    <location>
        <begin position="774"/>
        <end position="799"/>
    </location>
</feature>
<feature type="compositionally biased region" description="Acidic residues" evidence="12">
    <location>
        <begin position="958"/>
        <end position="972"/>
    </location>
</feature>
<dbReference type="FunCoup" id="G7EAZ9">
    <property type="interactions" value="621"/>
</dbReference>
<dbReference type="GO" id="GO:0051028">
    <property type="term" value="P:mRNA transport"/>
    <property type="evidence" value="ECO:0007669"/>
    <property type="project" value="UniProtKB-KW"/>
</dbReference>
<keyword evidence="15" id="KW-1185">Reference proteome</keyword>
<evidence type="ECO:0000256" key="11">
    <source>
        <dbReference type="SAM" id="Coils"/>
    </source>
</evidence>
<dbReference type="Gene3D" id="3.30.1610.10">
    <property type="entry name" value="Peptidase S59, nucleoporin"/>
    <property type="match status" value="1"/>
</dbReference>
<feature type="compositionally biased region" description="Polar residues" evidence="12">
    <location>
        <begin position="737"/>
        <end position="746"/>
    </location>
</feature>
<dbReference type="InterPro" id="IPR036903">
    <property type="entry name" value="Nup98_auto-Pept-S59_dom_sf"/>
</dbReference>
<reference evidence="14 15" key="1">
    <citation type="journal article" date="2011" name="J. Gen. Appl. Microbiol.">
        <title>Draft genome sequencing of the enigmatic basidiomycete Mixia osmundae.</title>
        <authorList>
            <person name="Nishida H."/>
            <person name="Nagatsuka Y."/>
            <person name="Sugiyama J."/>
        </authorList>
    </citation>
    <scope>NUCLEOTIDE SEQUENCE [LARGE SCALE GENOMIC DNA]</scope>
    <source>
        <strain evidence="15">CBS 9802 / IAM 14324 / JCM 22182 / KY 12970</strain>
    </source>
</reference>
<feature type="compositionally biased region" description="Low complexity" evidence="12">
    <location>
        <begin position="558"/>
        <end position="589"/>
    </location>
</feature>
<dbReference type="Proteomes" id="UP000009131">
    <property type="component" value="Unassembled WGS sequence"/>
</dbReference>
<dbReference type="eggNOG" id="KOG0845">
    <property type="taxonomic scope" value="Eukaryota"/>
</dbReference>
<feature type="region of interest" description="Disordered" evidence="12">
    <location>
        <begin position="1018"/>
        <end position="1045"/>
    </location>
</feature>
<evidence type="ECO:0000256" key="1">
    <source>
        <dbReference type="ARBA" id="ARBA00004567"/>
    </source>
</evidence>
<keyword evidence="5" id="KW-0068">Autocatalytic cleavage</keyword>
<dbReference type="GO" id="GO:0000973">
    <property type="term" value="P:post-transcriptional tethering of RNA polymerase II gene DNA at nuclear periphery"/>
    <property type="evidence" value="ECO:0007669"/>
    <property type="project" value="TreeGrafter"/>
</dbReference>
<feature type="region of interest" description="Disordered" evidence="12">
    <location>
        <begin position="370"/>
        <end position="415"/>
    </location>
</feature>
<feature type="compositionally biased region" description="Low complexity" evidence="12">
    <location>
        <begin position="261"/>
        <end position="280"/>
    </location>
</feature>
<accession>G7EAZ9</accession>
<evidence type="ECO:0000256" key="9">
    <source>
        <dbReference type="ARBA" id="ARBA00023132"/>
    </source>
</evidence>
<evidence type="ECO:0000256" key="6">
    <source>
        <dbReference type="ARBA" id="ARBA00022816"/>
    </source>
</evidence>
<dbReference type="InterPro" id="IPR021967">
    <property type="entry name" value="Nup98_C"/>
</dbReference>
<dbReference type="FunFam" id="1.10.10.2360:FF:000001">
    <property type="entry name" value="Nuclear pore complex protein Nup98-Nup96"/>
    <property type="match status" value="1"/>
</dbReference>
<feature type="compositionally biased region" description="Gly residues" evidence="12">
    <location>
        <begin position="492"/>
        <end position="503"/>
    </location>
</feature>
<dbReference type="PANTHER" id="PTHR23198:SF6">
    <property type="entry name" value="NUCLEAR PORE COMPLEX PROTEIN NUP98-NUP96"/>
    <property type="match status" value="1"/>
</dbReference>
<dbReference type="InterPro" id="IPR007230">
    <property type="entry name" value="Nup98_auto-Pept-S59_dom"/>
</dbReference>
<dbReference type="PROSITE" id="PS51434">
    <property type="entry name" value="NUP_C"/>
    <property type="match status" value="1"/>
</dbReference>
<evidence type="ECO:0000256" key="10">
    <source>
        <dbReference type="ARBA" id="ARBA00023242"/>
    </source>
</evidence>
<dbReference type="Pfam" id="PF12110">
    <property type="entry name" value="Nup96"/>
    <property type="match status" value="1"/>
</dbReference>
<evidence type="ECO:0000256" key="7">
    <source>
        <dbReference type="ARBA" id="ARBA00022927"/>
    </source>
</evidence>
<keyword evidence="8" id="KW-0811">Translocation</keyword>
<dbReference type="OMA" id="PMGKGLN"/>
<dbReference type="GO" id="GO:0006606">
    <property type="term" value="P:protein import into nucleus"/>
    <property type="evidence" value="ECO:0007669"/>
    <property type="project" value="TreeGrafter"/>
</dbReference>
<dbReference type="PANTHER" id="PTHR23198">
    <property type="entry name" value="NUCLEOPORIN"/>
    <property type="match status" value="1"/>
</dbReference>
<feature type="compositionally biased region" description="Low complexity" evidence="12">
    <location>
        <begin position="973"/>
        <end position="993"/>
    </location>
</feature>
<feature type="compositionally biased region" description="Polar residues" evidence="12">
    <location>
        <begin position="370"/>
        <end position="394"/>
    </location>
</feature>
<feature type="compositionally biased region" description="Polar residues" evidence="12">
    <location>
        <begin position="35"/>
        <end position="57"/>
    </location>
</feature>
<comment type="subcellular location">
    <subcellularLocation>
        <location evidence="1">Nucleus</location>
        <location evidence="1">Nuclear pore complex</location>
    </subcellularLocation>
</comment>
<dbReference type="RefSeq" id="XP_014565621.1">
    <property type="nucleotide sequence ID" value="XM_014710135.1"/>
</dbReference>
<keyword evidence="3" id="KW-0813">Transport</keyword>
<feature type="compositionally biased region" description="Basic and acidic residues" evidence="12">
    <location>
        <begin position="718"/>
        <end position="728"/>
    </location>
</feature>
<dbReference type="GO" id="GO:0003723">
    <property type="term" value="F:RNA binding"/>
    <property type="evidence" value="ECO:0007669"/>
    <property type="project" value="TreeGrafter"/>
</dbReference>
<evidence type="ECO:0000313" key="15">
    <source>
        <dbReference type="Proteomes" id="UP000009131"/>
    </source>
</evidence>
<dbReference type="FunFam" id="3.30.1610.10:FF:000003">
    <property type="entry name" value="Nucleoporin SONB, putative"/>
    <property type="match status" value="1"/>
</dbReference>
<feature type="region of interest" description="Disordered" evidence="12">
    <location>
        <begin position="957"/>
        <end position="1005"/>
    </location>
</feature>
<dbReference type="GO" id="GO:0006405">
    <property type="term" value="P:RNA export from nucleus"/>
    <property type="evidence" value="ECO:0007669"/>
    <property type="project" value="TreeGrafter"/>
</dbReference>
<organism evidence="14 15">
    <name type="scientific">Mixia osmundae (strain CBS 9802 / IAM 14324 / JCM 22182 / KY 12970)</name>
    <dbReference type="NCBI Taxonomy" id="764103"/>
    <lineage>
        <taxon>Eukaryota</taxon>
        <taxon>Fungi</taxon>
        <taxon>Dikarya</taxon>
        <taxon>Basidiomycota</taxon>
        <taxon>Pucciniomycotina</taxon>
        <taxon>Mixiomycetes</taxon>
        <taxon>Mixiales</taxon>
        <taxon>Mixiaceae</taxon>
        <taxon>Mixia</taxon>
    </lineage>
</organism>
<sequence>MSWGSGGFGSFGQQNQSGQQQQQQQQQTPGLNLFGQPQQQSTPSTFGSAFGQPQQASTSAFGQPAAPAAPTFGGFGAGASSAPAFGTPAPSAFGQPAQTNAFGTAAATPAAPSFSFGANTNQTNAFGTPNNTGLGASNAFGRPANTTGFGSTPFGQQQQQPAQTSLFGNTGASTGAFGAQAQGPTITTGTANPPYSTFSEKDAPGSNLTSVYQSIVAMPQYKNYSPEELRLQDYEQNRKVATTTGGFGSAGAFGAPSTGAFGATPSLFGQPAQQQQQQPASNPFGGGGGLFGQQQQTPATNPFGQPAQQQQTSLFGNPASTTSAFGQSAQNTASTGLFGQPATSQPGGTTTGFGSSLFGANNNNTSAFGQQNNQPKSFSFGSTPSNTLGQSNMTGGFGSVFGQNNNQQPATGFGAAATPSTGFSFGANNNAAKPAFGGFGTPAQSQPEAPKFSFGTPSTGLGTGQQNQQQSTGLFGQPAQQQQNNQTPSLFGGTGTSAFGGFGQQQQQQQNNTNNSTLGGGLFGTKPAAPSGGLFGAQPQNTGFGGSLFGAAQNQNPGLGNSFGGSSLFGGQNTLGQTNQQQQQQQNLQASVDQNPYGNNPLFANPQNSQPAGPQATPLFASDKIKPALSMKSSTPRSTAKITKLRGFASPSPVIGSLGRSASFNAGLSSASASPMNGRNSPFSLLSSLNPAAGSMSPSAFAPRPSIKKLTIDRSSESFLADRSRSHDTPSAGPPKSNRSLPSTGSRPMLDPDLAEAQARQEEESRHLGDATPSRPSRAQHPSTLFSSSPAHGDSTPSTPARKLKHGDYYTIPDIKTLDKLPSEELHAVQDFVVGREGLGKLSYLEPVDLTTLSRLTDIADGVVRLEPKTCDVYGGEFRENKPQVGEGLNTRAEITLYGCWPKDKATRQPIKDLSNPKLKKYINSLKATKDSAFVDYQVEDGAWIFVVEHFSIYGAPESEDDEASGSEDGETDSALSDGTSISATSSRSAASSDDSKGSQEDPTVYQDVVPIASLAMDQDESGNEHTPRRRTVQHTQDDDDDSAGSMAEVADYRRVSLPPPKSFASPWAKVAGAQSQRASLMRNSLFSGPPPSIKQSRASDRFSQVQPGPEATRIKPAQIPALAVKAGSDEPVLKLRKLTNPIASQLQQLFSDPSLSLARSFRAGWTADGRLLIPCMHANQDRLPDHTVKIVAPKLLSRDDDEERQASLTVLAVQLRHSNILMTDESDVPRVQTLATFRFRDLATDENAIRNPDEYTLWTLGQALFDEIELPKEAEPSTEIAANVLALRRRYALSAWLQRAVASATESDLRKQQGVKQITTLLSGYQIARACEMALDHMDLRLASLIAQSGGDDSFRRDLHQQLVKWRESRTDAQINDEYRRIFEILSANPGISRGSGSKDPADASATISVSRGLDWKRAFGLHLWYGPQHDAIASVLQRYHAASKDVPGVQPPVPWFAECEPGRESDIQVAPQADMLFRLIQLYVSPVQDLESVLLPQGITPSAADYRLSWHLYTLLATALKKRDFDDVPEPSPEGTGNRHGSARADSLCSDYASQLELIGLWQWAAFVLLHLSEESGRAKALKELLARNAADLTDEMRDFLENTISVPSYWIAEAEARLAEHENRIWDAYQLYFDAGSFNDAHRLAVSDLAPEAIIRDDIELLVDMLTPMRERSIADWSTGGQVFDDYLRCKDRVEHLLRVYATAIEPDPMEAAELLQLITISLPAITRRVAALYKDTATNAKHRACVSDMLSRLMQTQLAVDSVGAQLDRSDQIALGDLTQADAITFLTSTTTASFLHACEAT</sequence>
<keyword evidence="11" id="KW-0175">Coiled coil</keyword>
<dbReference type="InParanoid" id="G7EAZ9"/>
<feature type="region of interest" description="Disordered" evidence="12">
    <location>
        <begin position="261"/>
        <end position="358"/>
    </location>
</feature>
<feature type="compositionally biased region" description="Basic and acidic residues" evidence="12">
    <location>
        <begin position="759"/>
        <end position="769"/>
    </location>
</feature>
<dbReference type="Pfam" id="PF13634">
    <property type="entry name" value="Nucleoporin_FG"/>
    <property type="match status" value="5"/>
</dbReference>
<keyword evidence="7" id="KW-0653">Protein transport</keyword>
<dbReference type="InterPro" id="IPR037665">
    <property type="entry name" value="Nucleoporin_S59-like"/>
</dbReference>
<gene>
    <name evidence="14" type="primary">Mo06712</name>
    <name evidence="14" type="ORF">E5Q_06712</name>
</gene>
<name>G7EAZ9_MIXOS</name>
<evidence type="ECO:0000313" key="14">
    <source>
        <dbReference type="EMBL" id="GAB00010.1"/>
    </source>
</evidence>
<evidence type="ECO:0000256" key="4">
    <source>
        <dbReference type="ARBA" id="ARBA00022737"/>
    </source>
</evidence>
<evidence type="ECO:0000256" key="5">
    <source>
        <dbReference type="ARBA" id="ARBA00022813"/>
    </source>
</evidence>
<proteinExistence type="inferred from homology"/>
<feature type="region of interest" description="Disordered" evidence="12">
    <location>
        <begin position="718"/>
        <end position="805"/>
    </location>
</feature>
<evidence type="ECO:0000256" key="12">
    <source>
        <dbReference type="SAM" id="MobiDB-lite"/>
    </source>
</evidence>
<evidence type="ECO:0000256" key="3">
    <source>
        <dbReference type="ARBA" id="ARBA00022448"/>
    </source>
</evidence>
<feature type="compositionally biased region" description="Low complexity" evidence="12">
    <location>
        <begin position="504"/>
        <end position="517"/>
    </location>
</feature>
<feature type="compositionally biased region" description="Low complexity" evidence="12">
    <location>
        <begin position="58"/>
        <end position="80"/>
    </location>
</feature>
<dbReference type="GO" id="GO:0044614">
    <property type="term" value="C:nuclear pore cytoplasmic filaments"/>
    <property type="evidence" value="ECO:0007669"/>
    <property type="project" value="TreeGrafter"/>
</dbReference>
<dbReference type="SUPFAM" id="SSF82215">
    <property type="entry name" value="C-terminal autoproteolytic domain of nucleoporin nup98"/>
    <property type="match status" value="1"/>
</dbReference>
<keyword evidence="10" id="KW-0539">Nucleus</keyword>
<feature type="region of interest" description="Disordered" evidence="12">
    <location>
        <begin position="1"/>
        <end position="80"/>
    </location>
</feature>
<feature type="domain" description="Peptidase S59" evidence="13">
    <location>
        <begin position="806"/>
        <end position="951"/>
    </location>
</feature>
<comment type="similarity">
    <text evidence="2">Belongs to the nucleoporin GLFG family.</text>
</comment>
<dbReference type="OrthoDB" id="3797628at2759"/>
<evidence type="ECO:0000256" key="8">
    <source>
        <dbReference type="ARBA" id="ARBA00023010"/>
    </source>
</evidence>
<keyword evidence="6" id="KW-0509">mRNA transport</keyword>
<dbReference type="HOGENOM" id="CLU_002330_0_0_1"/>
<dbReference type="Pfam" id="PF04096">
    <property type="entry name" value="Nucleoporin2"/>
    <property type="match status" value="1"/>
</dbReference>
<dbReference type="Gene3D" id="1.25.40.690">
    <property type="match status" value="1"/>
</dbReference>
<dbReference type="InterPro" id="IPR025574">
    <property type="entry name" value="Nucleoporin_FG_rpt"/>
</dbReference>
<feature type="compositionally biased region" description="Polar residues" evidence="12">
    <location>
        <begin position="401"/>
        <end position="410"/>
    </location>
</feature>
<feature type="region of interest" description="Disordered" evidence="12">
    <location>
        <begin position="436"/>
        <end position="619"/>
    </location>
</feature>
<reference evidence="14 15" key="2">
    <citation type="journal article" date="2012" name="Open Biol.">
        <title>Characteristics of nucleosomes and linker DNA regions on the genome of the basidiomycete Mixia osmundae revealed by mono- and dinucleosome mapping.</title>
        <authorList>
            <person name="Nishida H."/>
            <person name="Kondo S."/>
            <person name="Matsumoto T."/>
            <person name="Suzuki Y."/>
            <person name="Yoshikawa H."/>
            <person name="Taylor T.D."/>
            <person name="Sugiyama J."/>
        </authorList>
    </citation>
    <scope>NUCLEOTIDE SEQUENCE [LARGE SCALE GENOMIC DNA]</scope>
    <source>
        <strain evidence="15">CBS 9802 / IAM 14324 / JCM 22182 / KY 12970</strain>
    </source>
</reference>
<keyword evidence="4" id="KW-0677">Repeat</keyword>
<dbReference type="GO" id="GO:0008139">
    <property type="term" value="F:nuclear localization sequence binding"/>
    <property type="evidence" value="ECO:0007669"/>
    <property type="project" value="TreeGrafter"/>
</dbReference>
<feature type="compositionally biased region" description="Low complexity" evidence="12">
    <location>
        <begin position="11"/>
        <end position="27"/>
    </location>
</feature>
<dbReference type="Gene3D" id="1.10.10.2360">
    <property type="match status" value="1"/>
</dbReference>
<keyword evidence="9" id="KW-0906">Nuclear pore complex</keyword>
<feature type="coiled-coil region" evidence="11">
    <location>
        <begin position="1585"/>
        <end position="1634"/>
    </location>
</feature>
<feature type="compositionally biased region" description="Polar residues" evidence="12">
    <location>
        <begin position="297"/>
        <end position="346"/>
    </location>
</feature>
<evidence type="ECO:0000256" key="2">
    <source>
        <dbReference type="ARBA" id="ARBA00008926"/>
    </source>
</evidence>
<feature type="compositionally biased region" description="Low complexity" evidence="12">
    <location>
        <begin position="458"/>
        <end position="491"/>
    </location>
</feature>
<feature type="compositionally biased region" description="Gly residues" evidence="12">
    <location>
        <begin position="1"/>
        <end position="10"/>
    </location>
</feature>
<dbReference type="GO" id="GO:0034398">
    <property type="term" value="P:telomere tethering at nuclear periphery"/>
    <property type="evidence" value="ECO:0007669"/>
    <property type="project" value="TreeGrafter"/>
</dbReference>
<comment type="caution">
    <text evidence="14">The sequence shown here is derived from an EMBL/GenBank/DDBJ whole genome shotgun (WGS) entry which is preliminary data.</text>
</comment>
<dbReference type="EMBL" id="BABT02000252">
    <property type="protein sequence ID" value="GAB00010.1"/>
    <property type="molecule type" value="Genomic_DNA"/>
</dbReference>
<dbReference type="STRING" id="764103.G7EAZ9"/>
<dbReference type="GO" id="GO:0017056">
    <property type="term" value="F:structural constituent of nuclear pore"/>
    <property type="evidence" value="ECO:0007669"/>
    <property type="project" value="InterPro"/>
</dbReference>